<protein>
    <submittedName>
        <fullName evidence="11">Synaptobrevin family member</fullName>
    </submittedName>
</protein>
<dbReference type="EMBL" id="JANTQA010000008">
    <property type="protein sequence ID" value="KAJ3451879.1"/>
    <property type="molecule type" value="Genomic_DNA"/>
</dbReference>
<dbReference type="GO" id="GO:0016192">
    <property type="term" value="P:vesicle-mediated transport"/>
    <property type="evidence" value="ECO:0007669"/>
    <property type="project" value="InterPro"/>
</dbReference>
<evidence type="ECO:0000256" key="8">
    <source>
        <dbReference type="PROSITE-ProRule" id="PRU00290"/>
    </source>
</evidence>
<dbReference type="PROSITE" id="PS50892">
    <property type="entry name" value="V_SNARE"/>
    <property type="match status" value="1"/>
</dbReference>
<evidence type="ECO:0000259" key="10">
    <source>
        <dbReference type="PROSITE" id="PS50892"/>
    </source>
</evidence>
<evidence type="ECO:0000256" key="2">
    <source>
        <dbReference type="ARBA" id="ARBA00022448"/>
    </source>
</evidence>
<dbReference type="CDD" id="cd15843">
    <property type="entry name" value="R-SNARE"/>
    <property type="match status" value="1"/>
</dbReference>
<comment type="caution">
    <text evidence="11">The sequence shown here is derived from an EMBL/GenBank/DDBJ whole genome shotgun (WGS) entry which is preliminary data.</text>
</comment>
<dbReference type="SUPFAM" id="SSF58038">
    <property type="entry name" value="SNARE fusion complex"/>
    <property type="match status" value="1"/>
</dbReference>
<name>A0AAV8AE57_9EUKA</name>
<evidence type="ECO:0000313" key="12">
    <source>
        <dbReference type="Proteomes" id="UP001146793"/>
    </source>
</evidence>
<feature type="domain" description="V-SNARE coiled-coil homology" evidence="10">
    <location>
        <begin position="5"/>
        <end position="65"/>
    </location>
</feature>
<keyword evidence="5 9" id="KW-1133">Transmembrane helix</keyword>
<dbReference type="InterPro" id="IPR001388">
    <property type="entry name" value="Synaptobrevin-like"/>
</dbReference>
<dbReference type="GO" id="GO:0012505">
    <property type="term" value="C:endomembrane system"/>
    <property type="evidence" value="ECO:0007669"/>
    <property type="project" value="UniProtKB-SubCell"/>
</dbReference>
<dbReference type="GO" id="GO:0015031">
    <property type="term" value="P:protein transport"/>
    <property type="evidence" value="ECO:0007669"/>
    <property type="project" value="UniProtKB-KW"/>
</dbReference>
<dbReference type="Proteomes" id="UP001146793">
    <property type="component" value="Unassembled WGS sequence"/>
</dbReference>
<evidence type="ECO:0000256" key="9">
    <source>
        <dbReference type="SAM" id="Phobius"/>
    </source>
</evidence>
<dbReference type="PRINTS" id="PR00219">
    <property type="entry name" value="SYNAPTOBREVN"/>
</dbReference>
<reference evidence="11" key="1">
    <citation type="submission" date="2022-08" db="EMBL/GenBank/DDBJ databases">
        <title>Novel sulphate-reducing endosymbionts in the free-living metamonad Anaeramoeba.</title>
        <authorList>
            <person name="Jerlstrom-Hultqvist J."/>
            <person name="Cepicka I."/>
            <person name="Gallot-Lavallee L."/>
            <person name="Salas-Leiva D."/>
            <person name="Curtis B.A."/>
            <person name="Zahonova K."/>
            <person name="Pipaliya S."/>
            <person name="Dacks J."/>
            <person name="Roger A.J."/>
        </authorList>
    </citation>
    <scope>NUCLEOTIDE SEQUENCE</scope>
    <source>
        <strain evidence="11">Busselton2</strain>
    </source>
</reference>
<comment type="subcellular location">
    <subcellularLocation>
        <location evidence="7">Endomembrane system</location>
        <topology evidence="7">Single-pass type IV membrane protein</topology>
    </subcellularLocation>
</comment>
<accession>A0AAV8AE57</accession>
<gene>
    <name evidence="11" type="ORF">M0812_03637</name>
</gene>
<keyword evidence="6 9" id="KW-0472">Membrane</keyword>
<dbReference type="InterPro" id="IPR042855">
    <property type="entry name" value="V_SNARE_CC"/>
</dbReference>
<evidence type="ECO:0000256" key="4">
    <source>
        <dbReference type="ARBA" id="ARBA00022927"/>
    </source>
</evidence>
<dbReference type="Gene3D" id="1.20.5.110">
    <property type="match status" value="1"/>
</dbReference>
<evidence type="ECO:0000256" key="7">
    <source>
        <dbReference type="ARBA" id="ARBA00046280"/>
    </source>
</evidence>
<evidence type="ECO:0000256" key="3">
    <source>
        <dbReference type="ARBA" id="ARBA00022692"/>
    </source>
</evidence>
<keyword evidence="2" id="KW-0813">Transport</keyword>
<dbReference type="PIRSF" id="PIRSF005409">
    <property type="entry name" value="Synaptobrevin_euk"/>
    <property type="match status" value="1"/>
</dbReference>
<keyword evidence="8" id="KW-0175">Coiled coil</keyword>
<sequence>MSIDRIQKTQEQVDEVTHIMSENIDKVIDREEKLDNLQVRSDKLNEDSHQFKKGATKLKKTMFLQNLKLTFLIAFIIIAIILIIVLSIVYSK</sequence>
<evidence type="ECO:0000256" key="1">
    <source>
        <dbReference type="ARBA" id="ARBA00008025"/>
    </source>
</evidence>
<evidence type="ECO:0000256" key="5">
    <source>
        <dbReference type="ARBA" id="ARBA00022989"/>
    </source>
</evidence>
<dbReference type="FunFam" id="1.20.5.110:FF:000004">
    <property type="entry name" value="Vesicle-associated membrane protein 7"/>
    <property type="match status" value="1"/>
</dbReference>
<feature type="transmembrane region" description="Helical" evidence="9">
    <location>
        <begin position="69"/>
        <end position="90"/>
    </location>
</feature>
<dbReference type="AlphaFoldDB" id="A0AAV8AE57"/>
<comment type="similarity">
    <text evidence="1">Belongs to the synaptobrevin family.</text>
</comment>
<evidence type="ECO:0000256" key="6">
    <source>
        <dbReference type="ARBA" id="ARBA00023136"/>
    </source>
</evidence>
<organism evidence="11 12">
    <name type="scientific">Anaeramoeba flamelloides</name>
    <dbReference type="NCBI Taxonomy" id="1746091"/>
    <lineage>
        <taxon>Eukaryota</taxon>
        <taxon>Metamonada</taxon>
        <taxon>Anaeramoebidae</taxon>
        <taxon>Anaeramoeba</taxon>
    </lineage>
</organism>
<dbReference type="Pfam" id="PF00957">
    <property type="entry name" value="Synaptobrevin"/>
    <property type="match status" value="1"/>
</dbReference>
<keyword evidence="3 9" id="KW-0812">Transmembrane</keyword>
<dbReference type="GO" id="GO:0005737">
    <property type="term" value="C:cytoplasm"/>
    <property type="evidence" value="ECO:0007669"/>
    <property type="project" value="UniProtKB-ARBA"/>
</dbReference>
<proteinExistence type="inferred from homology"/>
<dbReference type="InterPro" id="IPR016444">
    <property type="entry name" value="Synaptobrevin/VAMP"/>
</dbReference>
<keyword evidence="4" id="KW-0653">Protein transport</keyword>
<dbReference type="PANTHER" id="PTHR45701">
    <property type="entry name" value="SYNAPTOBREVIN FAMILY MEMBER"/>
    <property type="match status" value="1"/>
</dbReference>
<evidence type="ECO:0000313" key="11">
    <source>
        <dbReference type="EMBL" id="KAJ3451879.1"/>
    </source>
</evidence>
<dbReference type="GO" id="GO:0016020">
    <property type="term" value="C:membrane"/>
    <property type="evidence" value="ECO:0007669"/>
    <property type="project" value="InterPro"/>
</dbReference>